<accession>A0A9W4E121</accession>
<organism evidence="2 3">
    <name type="scientific">Actinacidiphila bryophytorum</name>
    <dbReference type="NCBI Taxonomy" id="1436133"/>
    <lineage>
        <taxon>Bacteria</taxon>
        <taxon>Bacillati</taxon>
        <taxon>Actinomycetota</taxon>
        <taxon>Actinomycetes</taxon>
        <taxon>Kitasatosporales</taxon>
        <taxon>Streptomycetaceae</taxon>
        <taxon>Actinacidiphila</taxon>
    </lineage>
</organism>
<keyword evidence="3" id="KW-1185">Reference proteome</keyword>
<protein>
    <submittedName>
        <fullName evidence="2">Uncharacterized protein</fullName>
    </submittedName>
</protein>
<reference evidence="2" key="1">
    <citation type="submission" date="2021-06" db="EMBL/GenBank/DDBJ databases">
        <authorList>
            <person name="Arsene-Ploetze F."/>
        </authorList>
    </citation>
    <scope>NUCLEOTIDE SEQUENCE</scope>
    <source>
        <strain evidence="2">SBRY1</strain>
    </source>
</reference>
<feature type="compositionally biased region" description="Basic and acidic residues" evidence="1">
    <location>
        <begin position="1"/>
        <end position="12"/>
    </location>
</feature>
<proteinExistence type="predicted"/>
<feature type="compositionally biased region" description="Basic and acidic residues" evidence="1">
    <location>
        <begin position="115"/>
        <end position="131"/>
    </location>
</feature>
<feature type="compositionally biased region" description="Basic residues" evidence="1">
    <location>
        <begin position="20"/>
        <end position="32"/>
    </location>
</feature>
<name>A0A9W4E121_9ACTN</name>
<feature type="region of interest" description="Disordered" evidence="1">
    <location>
        <begin position="115"/>
        <end position="194"/>
    </location>
</feature>
<feature type="region of interest" description="Disordered" evidence="1">
    <location>
        <begin position="1"/>
        <end position="32"/>
    </location>
</feature>
<dbReference type="Proteomes" id="UP001153328">
    <property type="component" value="Unassembled WGS sequence"/>
</dbReference>
<dbReference type="AlphaFoldDB" id="A0A9W4E121"/>
<comment type="caution">
    <text evidence="2">The sequence shown here is derived from an EMBL/GenBank/DDBJ whole genome shotgun (WGS) entry which is preliminary data.</text>
</comment>
<feature type="compositionally biased region" description="Basic and acidic residues" evidence="1">
    <location>
        <begin position="159"/>
        <end position="175"/>
    </location>
</feature>
<evidence type="ECO:0000256" key="1">
    <source>
        <dbReference type="SAM" id="MobiDB-lite"/>
    </source>
</evidence>
<evidence type="ECO:0000313" key="3">
    <source>
        <dbReference type="Proteomes" id="UP001153328"/>
    </source>
</evidence>
<dbReference type="EMBL" id="CAJVAX010000002">
    <property type="protein sequence ID" value="CAG7613049.1"/>
    <property type="molecule type" value="Genomic_DNA"/>
</dbReference>
<gene>
    <name evidence="2" type="ORF">SBRY_100114</name>
</gene>
<evidence type="ECO:0000313" key="2">
    <source>
        <dbReference type="EMBL" id="CAG7613049.1"/>
    </source>
</evidence>
<sequence>MVGVDGRRRGDRLPGLPQRRPGRHGRRDHLHRHRTVGLDAVHVHRRRRRRRGQRLGPVDRCDRDDLLRRQHRQRLHGGLFGHQPVGYGLHRRRDGEEQRHDGKHRLEGELVLERQPADQQRLERRPVPRRFDRGRHQRGLQRLDRPGRHHGVRLPGRLLGHEHRPDPDLHHDLTPGHHPRAARGLAEGRGLRRA</sequence>